<sequence length="92" mass="10270">MTISRHMFRNVSTTPDDPVSTWPHEVVRAAIEYGQITDWDPIAAEVRQQPFGAMATTLEETLEFVDPCGAATILRRVLERARREASAAAGER</sequence>
<reference evidence="2" key="1">
    <citation type="submission" date="2022-02" db="EMBL/GenBank/DDBJ databases">
        <authorList>
            <person name="Lee M."/>
            <person name="Kim S.-J."/>
            <person name="Jung M.-Y."/>
        </authorList>
    </citation>
    <scope>NUCLEOTIDE SEQUENCE</scope>
    <source>
        <strain evidence="2">JHP9</strain>
    </source>
</reference>
<dbReference type="EMBL" id="JAKNCJ010000012">
    <property type="protein sequence ID" value="MCL6424355.1"/>
    <property type="molecule type" value="Genomic_DNA"/>
</dbReference>
<proteinExistence type="predicted"/>
<comment type="caution">
    <text evidence="2">The sequence shown here is derived from an EMBL/GenBank/DDBJ whole genome shotgun (WGS) entry which is preliminary data.</text>
</comment>
<protein>
    <submittedName>
        <fullName evidence="2">Uncharacterized protein</fullName>
    </submittedName>
</protein>
<dbReference type="Proteomes" id="UP001203761">
    <property type="component" value="Unassembled WGS sequence"/>
</dbReference>
<gene>
    <name evidence="2" type="ORF">Bequi_13370</name>
</gene>
<evidence type="ECO:0000313" key="3">
    <source>
        <dbReference type="Proteomes" id="UP001203761"/>
    </source>
</evidence>
<keyword evidence="3" id="KW-1185">Reference proteome</keyword>
<name>A0ABT0R3L1_9MICO</name>
<feature type="region of interest" description="Disordered" evidence="1">
    <location>
        <begin position="1"/>
        <end position="21"/>
    </location>
</feature>
<accession>A0ABT0R3L1</accession>
<dbReference type="RefSeq" id="WP_249738435.1">
    <property type="nucleotide sequence ID" value="NZ_JAKNCJ010000012.1"/>
</dbReference>
<organism evidence="2 3">
    <name type="scientific">Brachybacterium equifaecis</name>
    <dbReference type="NCBI Taxonomy" id="2910770"/>
    <lineage>
        <taxon>Bacteria</taxon>
        <taxon>Bacillati</taxon>
        <taxon>Actinomycetota</taxon>
        <taxon>Actinomycetes</taxon>
        <taxon>Micrococcales</taxon>
        <taxon>Dermabacteraceae</taxon>
        <taxon>Brachybacterium</taxon>
    </lineage>
</organism>
<evidence type="ECO:0000313" key="2">
    <source>
        <dbReference type="EMBL" id="MCL6424355.1"/>
    </source>
</evidence>
<evidence type="ECO:0000256" key="1">
    <source>
        <dbReference type="SAM" id="MobiDB-lite"/>
    </source>
</evidence>